<evidence type="ECO:0000256" key="2">
    <source>
        <dbReference type="ARBA" id="ARBA00022840"/>
    </source>
</evidence>
<reference evidence="6 7" key="1">
    <citation type="submission" date="2020-01" db="EMBL/GenBank/DDBJ databases">
        <authorList>
            <person name="Gupta K D."/>
        </authorList>
    </citation>
    <scope>NUCLEOTIDE SEQUENCE [LARGE SCALE GENOMIC DNA]</scope>
</reference>
<dbReference type="InterPro" id="IPR027417">
    <property type="entry name" value="P-loop_NTPase"/>
</dbReference>
<evidence type="ECO:0000256" key="1">
    <source>
        <dbReference type="ARBA" id="ARBA00022741"/>
    </source>
</evidence>
<dbReference type="GO" id="GO:0140664">
    <property type="term" value="F:ATP-dependent DNA damage sensor activity"/>
    <property type="evidence" value="ECO:0007669"/>
    <property type="project" value="InterPro"/>
</dbReference>
<dbReference type="FunFam" id="3.40.50.300:FF:005021">
    <property type="entry name" value="Predicted protein"/>
    <property type="match status" value="1"/>
</dbReference>
<evidence type="ECO:0000313" key="6">
    <source>
        <dbReference type="EMBL" id="CAA7268498.1"/>
    </source>
</evidence>
<sequence>MGGKSTYIRQAGVIALMAQVGCFVPCSEAQIPVFDSILCRVGAGDSQLKGVSTFMAEMLETATILRSATKDSLIIIDELGRGTSTYDGFGLAWAISEYIASQIHAFCMFATHFHELTNLDQQIPHVKNLHVVAHVTESHKGTRDQDITLLYRVEPGVSDQSFGIHVAELANFPEDVIKLARKNAQELEDFNEDHARDTTFSSEVVDSGIDTVKAFFNSWSASENLEQIDEDVVMDDASPEAQLESLKQHLEKFRPQIESNPWLQSVITSL</sequence>
<protein>
    <recommendedName>
        <fullName evidence="5">DNA mismatch repair proteins mutS family domain-containing protein</fullName>
    </recommendedName>
</protein>
<dbReference type="OrthoDB" id="121051at2759"/>
<keyword evidence="2" id="KW-0067">ATP-binding</keyword>
<dbReference type="GO" id="GO:0030983">
    <property type="term" value="F:mismatched DNA binding"/>
    <property type="evidence" value="ECO:0007669"/>
    <property type="project" value="InterPro"/>
</dbReference>
<feature type="signal peptide" evidence="4">
    <location>
        <begin position="1"/>
        <end position="29"/>
    </location>
</feature>
<dbReference type="EMBL" id="CACVBS010000068">
    <property type="protein sequence ID" value="CAA7268498.1"/>
    <property type="molecule type" value="Genomic_DNA"/>
</dbReference>
<accession>A0A8S0WAB1</accession>
<keyword evidence="7" id="KW-1185">Reference proteome</keyword>
<keyword evidence="3" id="KW-0238">DNA-binding</keyword>
<keyword evidence="1" id="KW-0547">Nucleotide-binding</keyword>
<dbReference type="Pfam" id="PF00488">
    <property type="entry name" value="MutS_V"/>
    <property type="match status" value="1"/>
</dbReference>
<comment type="caution">
    <text evidence="6">The sequence shown here is derived from an EMBL/GenBank/DDBJ whole genome shotgun (WGS) entry which is preliminary data.</text>
</comment>
<evidence type="ECO:0000256" key="3">
    <source>
        <dbReference type="ARBA" id="ARBA00023125"/>
    </source>
</evidence>
<name>A0A8S0WAB1_CYCAE</name>
<proteinExistence type="predicted"/>
<dbReference type="GO" id="GO:0006298">
    <property type="term" value="P:mismatch repair"/>
    <property type="evidence" value="ECO:0007669"/>
    <property type="project" value="InterPro"/>
</dbReference>
<evidence type="ECO:0000313" key="7">
    <source>
        <dbReference type="Proteomes" id="UP000467700"/>
    </source>
</evidence>
<dbReference type="Gene3D" id="3.40.50.300">
    <property type="entry name" value="P-loop containing nucleotide triphosphate hydrolases"/>
    <property type="match status" value="1"/>
</dbReference>
<dbReference type="PANTHER" id="PTHR11361:SF35">
    <property type="entry name" value="DNA MISMATCH REPAIR PROTEIN MSH2"/>
    <property type="match status" value="1"/>
</dbReference>
<dbReference type="SUPFAM" id="SSF52540">
    <property type="entry name" value="P-loop containing nucleoside triphosphate hydrolases"/>
    <property type="match status" value="1"/>
</dbReference>
<dbReference type="GO" id="GO:0032301">
    <property type="term" value="C:MutSalpha complex"/>
    <property type="evidence" value="ECO:0007669"/>
    <property type="project" value="TreeGrafter"/>
</dbReference>
<organism evidence="6 7">
    <name type="scientific">Cyclocybe aegerita</name>
    <name type="common">Black poplar mushroom</name>
    <name type="synonym">Agrocybe aegerita</name>
    <dbReference type="NCBI Taxonomy" id="1973307"/>
    <lineage>
        <taxon>Eukaryota</taxon>
        <taxon>Fungi</taxon>
        <taxon>Dikarya</taxon>
        <taxon>Basidiomycota</taxon>
        <taxon>Agaricomycotina</taxon>
        <taxon>Agaricomycetes</taxon>
        <taxon>Agaricomycetidae</taxon>
        <taxon>Agaricales</taxon>
        <taxon>Agaricineae</taxon>
        <taxon>Bolbitiaceae</taxon>
        <taxon>Cyclocybe</taxon>
    </lineage>
</organism>
<dbReference type="InterPro" id="IPR045076">
    <property type="entry name" value="MutS"/>
</dbReference>
<dbReference type="GO" id="GO:0006312">
    <property type="term" value="P:mitotic recombination"/>
    <property type="evidence" value="ECO:0007669"/>
    <property type="project" value="TreeGrafter"/>
</dbReference>
<dbReference type="PANTHER" id="PTHR11361">
    <property type="entry name" value="DNA MISMATCH REPAIR PROTEIN MUTS FAMILY MEMBER"/>
    <property type="match status" value="1"/>
</dbReference>
<dbReference type="AlphaFoldDB" id="A0A8S0WAB1"/>
<evidence type="ECO:0000256" key="4">
    <source>
        <dbReference type="SAM" id="SignalP"/>
    </source>
</evidence>
<dbReference type="PROSITE" id="PS00486">
    <property type="entry name" value="DNA_MISMATCH_REPAIR_2"/>
    <property type="match status" value="1"/>
</dbReference>
<feature type="domain" description="DNA mismatch repair proteins mutS family" evidence="5">
    <location>
        <begin position="72"/>
        <end position="88"/>
    </location>
</feature>
<evidence type="ECO:0000259" key="5">
    <source>
        <dbReference type="PROSITE" id="PS00486"/>
    </source>
</evidence>
<dbReference type="InterPro" id="IPR000432">
    <property type="entry name" value="DNA_mismatch_repair_MutS_C"/>
</dbReference>
<keyword evidence="4" id="KW-0732">Signal</keyword>
<dbReference type="Proteomes" id="UP000467700">
    <property type="component" value="Unassembled WGS sequence"/>
</dbReference>
<dbReference type="GO" id="GO:0005524">
    <property type="term" value="F:ATP binding"/>
    <property type="evidence" value="ECO:0007669"/>
    <property type="project" value="UniProtKB-KW"/>
</dbReference>
<gene>
    <name evidence="6" type="ORF">AAE3_LOCUS10849</name>
</gene>
<feature type="chain" id="PRO_5035877397" description="DNA mismatch repair proteins mutS family domain-containing protein" evidence="4">
    <location>
        <begin position="30"/>
        <end position="270"/>
    </location>
</feature>
<dbReference type="SMART" id="SM00534">
    <property type="entry name" value="MUTSac"/>
    <property type="match status" value="1"/>
</dbReference>